<proteinExistence type="predicted"/>
<organism evidence="5 6">
    <name type="scientific">Panicum miliaceum</name>
    <name type="common">Proso millet</name>
    <name type="synonym">Broomcorn millet</name>
    <dbReference type="NCBI Taxonomy" id="4540"/>
    <lineage>
        <taxon>Eukaryota</taxon>
        <taxon>Viridiplantae</taxon>
        <taxon>Streptophyta</taxon>
        <taxon>Embryophyta</taxon>
        <taxon>Tracheophyta</taxon>
        <taxon>Spermatophyta</taxon>
        <taxon>Magnoliopsida</taxon>
        <taxon>Liliopsida</taxon>
        <taxon>Poales</taxon>
        <taxon>Poaceae</taxon>
        <taxon>PACMAD clade</taxon>
        <taxon>Panicoideae</taxon>
        <taxon>Panicodae</taxon>
        <taxon>Paniceae</taxon>
        <taxon>Panicinae</taxon>
        <taxon>Panicum</taxon>
        <taxon>Panicum sect. Panicum</taxon>
    </lineage>
</organism>
<evidence type="ECO:0000256" key="2">
    <source>
        <dbReference type="ARBA" id="ARBA00022737"/>
    </source>
</evidence>
<dbReference type="InterPro" id="IPR018247">
    <property type="entry name" value="EF_Hand_1_Ca_BS"/>
</dbReference>
<dbReference type="SMART" id="SM00054">
    <property type="entry name" value="EFh"/>
    <property type="match status" value="4"/>
</dbReference>
<dbReference type="PANTHER" id="PTHR10891">
    <property type="entry name" value="EF-HAND CALCIUM-BINDING DOMAIN CONTAINING PROTEIN"/>
    <property type="match status" value="1"/>
</dbReference>
<feature type="domain" description="EF-hand" evidence="4">
    <location>
        <begin position="86"/>
        <end position="121"/>
    </location>
</feature>
<dbReference type="OrthoDB" id="26525at2759"/>
<protein>
    <submittedName>
        <fullName evidence="5">Calcium-binding protein CML23</fullName>
    </submittedName>
</protein>
<keyword evidence="6" id="KW-1185">Reference proteome</keyword>
<feature type="domain" description="EF-hand" evidence="4">
    <location>
        <begin position="3"/>
        <end position="38"/>
    </location>
</feature>
<evidence type="ECO:0000256" key="3">
    <source>
        <dbReference type="ARBA" id="ARBA00022837"/>
    </source>
</evidence>
<evidence type="ECO:0000313" key="5">
    <source>
        <dbReference type="EMBL" id="RLN24443.1"/>
    </source>
</evidence>
<keyword evidence="2" id="KW-0677">Repeat</keyword>
<feature type="domain" description="EF-hand" evidence="4">
    <location>
        <begin position="40"/>
        <end position="75"/>
    </location>
</feature>
<dbReference type="Gene3D" id="1.10.238.10">
    <property type="entry name" value="EF-hand"/>
    <property type="match status" value="2"/>
</dbReference>
<dbReference type="AlphaFoldDB" id="A0A3L6SSH7"/>
<dbReference type="SUPFAM" id="SSF47473">
    <property type="entry name" value="EF-hand"/>
    <property type="match status" value="1"/>
</dbReference>
<name>A0A3L6SSH7_PANMI</name>
<dbReference type="STRING" id="4540.A0A3L6SSH7"/>
<dbReference type="FunFam" id="1.10.238.10:FF:000003">
    <property type="entry name" value="Calmodulin A"/>
    <property type="match status" value="1"/>
</dbReference>
<dbReference type="Pfam" id="PF13499">
    <property type="entry name" value="EF-hand_7"/>
    <property type="match status" value="2"/>
</dbReference>
<comment type="caution">
    <text evidence="5">The sequence shown here is derived from an EMBL/GenBank/DDBJ whole genome shotgun (WGS) entry which is preliminary data.</text>
</comment>
<reference evidence="6" key="1">
    <citation type="journal article" date="2019" name="Nat. Commun.">
        <title>The genome of broomcorn millet.</title>
        <authorList>
            <person name="Zou C."/>
            <person name="Miki D."/>
            <person name="Li D."/>
            <person name="Tang Q."/>
            <person name="Xiao L."/>
            <person name="Rajput S."/>
            <person name="Deng P."/>
            <person name="Jia W."/>
            <person name="Huang R."/>
            <person name="Zhang M."/>
            <person name="Sun Y."/>
            <person name="Hu J."/>
            <person name="Fu X."/>
            <person name="Schnable P.S."/>
            <person name="Li F."/>
            <person name="Zhang H."/>
            <person name="Feng B."/>
            <person name="Zhu X."/>
            <person name="Liu R."/>
            <person name="Schnable J.C."/>
            <person name="Zhu J.-K."/>
            <person name="Zhang H."/>
        </authorList>
    </citation>
    <scope>NUCLEOTIDE SEQUENCE [LARGE SCALE GENOMIC DNA]</scope>
</reference>
<sequence length="153" mass="16741">MVAASGEFRRVFASFDQDGDGKISAAELRLCMKAAAGENVPAEDVRALMASADADGDGLLDEEEFVRLAGEVVVEAEDHEHDDEDRRGRWLREAFGMYEMDGSGCITALSLKLMLGKLGAHRDIGERQAMICRFDLDGDGVLSFDEFKTMLMG</sequence>
<dbReference type="CDD" id="cd00051">
    <property type="entry name" value="EFh"/>
    <property type="match status" value="1"/>
</dbReference>
<dbReference type="PROSITE" id="PS50222">
    <property type="entry name" value="EF_HAND_2"/>
    <property type="match status" value="4"/>
</dbReference>
<dbReference type="GO" id="GO:0005509">
    <property type="term" value="F:calcium ion binding"/>
    <property type="evidence" value="ECO:0007669"/>
    <property type="project" value="InterPro"/>
</dbReference>
<dbReference type="InterPro" id="IPR039647">
    <property type="entry name" value="EF_hand_pair_protein_CML-like"/>
</dbReference>
<dbReference type="InterPro" id="IPR002048">
    <property type="entry name" value="EF_hand_dom"/>
</dbReference>
<keyword evidence="1" id="KW-0479">Metal-binding</keyword>
<evidence type="ECO:0000259" key="4">
    <source>
        <dbReference type="PROSITE" id="PS50222"/>
    </source>
</evidence>
<dbReference type="EMBL" id="PQIB02000004">
    <property type="protein sequence ID" value="RLN24443.1"/>
    <property type="molecule type" value="Genomic_DNA"/>
</dbReference>
<gene>
    <name evidence="5" type="ORF">C2845_PM07G35150</name>
</gene>
<accession>A0A3L6SSH7</accession>
<evidence type="ECO:0000256" key="1">
    <source>
        <dbReference type="ARBA" id="ARBA00022723"/>
    </source>
</evidence>
<evidence type="ECO:0000313" key="6">
    <source>
        <dbReference type="Proteomes" id="UP000275267"/>
    </source>
</evidence>
<dbReference type="Proteomes" id="UP000275267">
    <property type="component" value="Unassembled WGS sequence"/>
</dbReference>
<feature type="domain" description="EF-hand" evidence="4">
    <location>
        <begin position="122"/>
        <end position="153"/>
    </location>
</feature>
<dbReference type="PROSITE" id="PS00018">
    <property type="entry name" value="EF_HAND_1"/>
    <property type="match status" value="3"/>
</dbReference>
<keyword evidence="3" id="KW-0106">Calcium</keyword>
<dbReference type="InterPro" id="IPR011992">
    <property type="entry name" value="EF-hand-dom_pair"/>
</dbReference>